<feature type="region of interest" description="Disordered" evidence="1">
    <location>
        <begin position="1"/>
        <end position="56"/>
    </location>
</feature>
<reference evidence="2" key="1">
    <citation type="submission" date="2022-09" db="EMBL/GenBank/DDBJ databases">
        <title>Genomic of Burkholderia gladioli.</title>
        <authorList>
            <person name="Wu H."/>
        </authorList>
    </citation>
    <scope>NUCLEOTIDE SEQUENCE</scope>
    <source>
        <strain evidence="2">ZN-S4</strain>
    </source>
</reference>
<name>A0AB38U2I8_BURGA</name>
<organism evidence="2 3">
    <name type="scientific">Burkholderia gladioli</name>
    <name type="common">Pseudomonas marginata</name>
    <name type="synonym">Phytomonas marginata</name>
    <dbReference type="NCBI Taxonomy" id="28095"/>
    <lineage>
        <taxon>Bacteria</taxon>
        <taxon>Pseudomonadati</taxon>
        <taxon>Pseudomonadota</taxon>
        <taxon>Betaproteobacteria</taxon>
        <taxon>Burkholderiales</taxon>
        <taxon>Burkholderiaceae</taxon>
        <taxon>Burkholderia</taxon>
    </lineage>
</organism>
<sequence>MTLLADDDPVRRMARLGPRRGGRRRLGDHRVEGPPRPRRRGPMNPFSAFPNPEVAT</sequence>
<accession>A0AB38U2I8</accession>
<evidence type="ECO:0000313" key="2">
    <source>
        <dbReference type="EMBL" id="UWX74189.1"/>
    </source>
</evidence>
<dbReference type="EMBL" id="CP104215">
    <property type="protein sequence ID" value="UWX74189.1"/>
    <property type="molecule type" value="Genomic_DNA"/>
</dbReference>
<protein>
    <submittedName>
        <fullName evidence="2">Uncharacterized protein</fullName>
    </submittedName>
</protein>
<dbReference type="AlphaFoldDB" id="A0AB38U2I8"/>
<feature type="compositionally biased region" description="Basic residues" evidence="1">
    <location>
        <begin position="12"/>
        <end position="27"/>
    </location>
</feature>
<proteinExistence type="predicted"/>
<dbReference type="RefSeq" id="WP_155296503.1">
    <property type="nucleotide sequence ID" value="NZ_CADEPX010000001.1"/>
</dbReference>
<gene>
    <name evidence="2" type="ORF">NYZ96_21895</name>
</gene>
<evidence type="ECO:0000313" key="3">
    <source>
        <dbReference type="Proteomes" id="UP001059745"/>
    </source>
</evidence>
<dbReference type="Proteomes" id="UP001059745">
    <property type="component" value="Chromosome 2"/>
</dbReference>
<evidence type="ECO:0000256" key="1">
    <source>
        <dbReference type="SAM" id="MobiDB-lite"/>
    </source>
</evidence>